<dbReference type="OrthoDB" id="2283785at2759"/>
<feature type="domain" description="Bul1 C-terminal" evidence="2">
    <location>
        <begin position="320"/>
        <end position="457"/>
    </location>
</feature>
<proteinExistence type="predicted"/>
<dbReference type="PANTHER" id="PTHR31904">
    <property type="entry name" value="BYPASS OF STOP CODON PROTEIN 5-RELATED"/>
    <property type="match status" value="1"/>
</dbReference>
<accession>A0A6A6QPZ3</accession>
<reference evidence="3" key="1">
    <citation type="journal article" date="2020" name="Stud. Mycol.">
        <title>101 Dothideomycetes genomes: a test case for predicting lifestyles and emergence of pathogens.</title>
        <authorList>
            <person name="Haridas S."/>
            <person name="Albert R."/>
            <person name="Binder M."/>
            <person name="Bloem J."/>
            <person name="Labutti K."/>
            <person name="Salamov A."/>
            <person name="Andreopoulos B."/>
            <person name="Baker S."/>
            <person name="Barry K."/>
            <person name="Bills G."/>
            <person name="Bluhm B."/>
            <person name="Cannon C."/>
            <person name="Castanera R."/>
            <person name="Culley D."/>
            <person name="Daum C."/>
            <person name="Ezra D."/>
            <person name="Gonzalez J."/>
            <person name="Henrissat B."/>
            <person name="Kuo A."/>
            <person name="Liang C."/>
            <person name="Lipzen A."/>
            <person name="Lutzoni F."/>
            <person name="Magnuson J."/>
            <person name="Mondo S."/>
            <person name="Nolan M."/>
            <person name="Ohm R."/>
            <person name="Pangilinan J."/>
            <person name="Park H.-J."/>
            <person name="Ramirez L."/>
            <person name="Alfaro M."/>
            <person name="Sun H."/>
            <person name="Tritt A."/>
            <person name="Yoshinaga Y."/>
            <person name="Zwiers L.-H."/>
            <person name="Turgeon B."/>
            <person name="Goodwin S."/>
            <person name="Spatafora J."/>
            <person name="Crous P."/>
            <person name="Grigoriev I."/>
        </authorList>
    </citation>
    <scope>NUCLEOTIDE SEQUENCE</scope>
    <source>
        <strain evidence="3">CBS 269.34</strain>
    </source>
</reference>
<name>A0A6A6QPZ3_9PEZI</name>
<dbReference type="InterPro" id="IPR039634">
    <property type="entry name" value="Bul1-like"/>
</dbReference>
<dbReference type="AlphaFoldDB" id="A0A6A6QPZ3"/>
<evidence type="ECO:0000313" key="4">
    <source>
        <dbReference type="Proteomes" id="UP000799750"/>
    </source>
</evidence>
<feature type="region of interest" description="Disordered" evidence="1">
    <location>
        <begin position="358"/>
        <end position="390"/>
    </location>
</feature>
<gene>
    <name evidence="3" type="ORF">BU16DRAFT_464383</name>
</gene>
<dbReference type="InterPro" id="IPR014752">
    <property type="entry name" value="Arrestin-like_C"/>
</dbReference>
<dbReference type="Pfam" id="PF04426">
    <property type="entry name" value="Bul1_C"/>
    <property type="match status" value="1"/>
</dbReference>
<evidence type="ECO:0000313" key="3">
    <source>
        <dbReference type="EMBL" id="KAF2493793.1"/>
    </source>
</evidence>
<dbReference type="Proteomes" id="UP000799750">
    <property type="component" value="Unassembled WGS sequence"/>
</dbReference>
<evidence type="ECO:0000256" key="1">
    <source>
        <dbReference type="SAM" id="MobiDB-lite"/>
    </source>
</evidence>
<dbReference type="PANTHER" id="PTHR31904:SF1">
    <property type="entry name" value="BYPASS OF STOP CODON PROTEIN 5-RELATED"/>
    <property type="match status" value="1"/>
</dbReference>
<feature type="compositionally biased region" description="Polar residues" evidence="1">
    <location>
        <begin position="366"/>
        <end position="381"/>
    </location>
</feature>
<keyword evidence="4" id="KW-1185">Reference proteome</keyword>
<evidence type="ECO:0000259" key="2">
    <source>
        <dbReference type="Pfam" id="PF04426"/>
    </source>
</evidence>
<organism evidence="3 4">
    <name type="scientific">Lophium mytilinum</name>
    <dbReference type="NCBI Taxonomy" id="390894"/>
    <lineage>
        <taxon>Eukaryota</taxon>
        <taxon>Fungi</taxon>
        <taxon>Dikarya</taxon>
        <taxon>Ascomycota</taxon>
        <taxon>Pezizomycotina</taxon>
        <taxon>Dothideomycetes</taxon>
        <taxon>Pleosporomycetidae</taxon>
        <taxon>Mytilinidiales</taxon>
        <taxon>Mytilinidiaceae</taxon>
        <taxon>Lophium</taxon>
    </lineage>
</organism>
<sequence>MTSIGSQITSKVRNIAQLGRPTIDIQLDDAETSGAVRASYVTSYSTMDRIQGTVAITAGSDTRFDEIEIAFIGLAKTHVDRLTSTPTISGRSEATHRFLKLVMPLDHSLMPQPRILYAGQTQNFPFTFVVPEQLLPRACTHKVASDHVHQRHLELPPSLGDPELAGFNGMLLDDFAPDMSRITYGIKVKVTQYRDADSTIYTLGEKMRKIRVKPAYEVQPPINVDSRDKEYRLRQEKVIRKGLFKGKLGTLVMESSQPKALMIPGARSPPSTLSTMTKILLRFDPADESAQPPRFGSLNSKIKVTTFFASNPRINFPNRSTNDYDLMCGFYSEMVDLSKMCVASAQWHRHESEASLALSRRDSGVSDCSEQGRNSSSSLPHTNTSTYSTANATKNYKGKSFYTATLLVPITLPENKNFVPTFHSCLISRVYALNLSLSVHAPGIADPSMTVKLPIQIAADTSESGAARIRETRAESLAIQDANEMWTPRNVAPVQASPMGGPDGLPDYSAFASMHPSSQGRALAMQG</sequence>
<dbReference type="Gene3D" id="2.60.40.640">
    <property type="match status" value="1"/>
</dbReference>
<dbReference type="InterPro" id="IPR022794">
    <property type="entry name" value="Bul1_C"/>
</dbReference>
<protein>
    <submittedName>
        <fullName evidence="3">Arrestin</fullName>
    </submittedName>
</protein>
<dbReference type="EMBL" id="MU004191">
    <property type="protein sequence ID" value="KAF2493793.1"/>
    <property type="molecule type" value="Genomic_DNA"/>
</dbReference>